<dbReference type="InterPro" id="IPR027417">
    <property type="entry name" value="P-loop_NTPase"/>
</dbReference>
<dbReference type="Gene3D" id="3.40.50.300">
    <property type="entry name" value="P-loop containing nucleotide triphosphate hydrolases"/>
    <property type="match status" value="1"/>
</dbReference>
<feature type="domain" description="ATPase AAA-type core" evidence="1">
    <location>
        <begin position="24"/>
        <end position="309"/>
    </location>
</feature>
<protein>
    <submittedName>
        <fullName evidence="2">AAA family ATPase</fullName>
    </submittedName>
</protein>
<dbReference type="Proteomes" id="UP000421425">
    <property type="component" value="Unassembled WGS sequence"/>
</dbReference>
<sequence>MLDKITIKGYKSIKDLSKFELKKLNILIGANGSGKSNFISVFKMLNALFNKNLQFFTQDKGPDNFLHFGRKKTENIYLEFAFGKNGYHATFVPTSENKLMILNEYIFFDGDYKDYKEPIGSNQLESNLSDIIERSYSKKVAQHVLNEIKKWKLYHFHDTSDTAKMKGMCDANDNLIFKEDAQNIAAYLKMLHDNHNNHYEQILTTIQDIAPFFGGFIFRNNENIQLEWYHKNNPDTPFKSHMLSDGTLRFICLATLLLQPFELMSGTIIIDEPELGLHPYALKVLSEIIKRVAKEKQLIISSQSVELINHFEAQDIIVVDKENDESTFTRMDDEKLEAWLEDYTLGEIWASNLIGGRPK</sequence>
<evidence type="ECO:0000259" key="1">
    <source>
        <dbReference type="Pfam" id="PF13304"/>
    </source>
</evidence>
<dbReference type="SUPFAM" id="SSF52540">
    <property type="entry name" value="P-loop containing nucleoside triphosphate hydrolases"/>
    <property type="match status" value="1"/>
</dbReference>
<gene>
    <name evidence="2" type="ORF">F8Y55_09360</name>
</gene>
<dbReference type="RefSeq" id="WP_070286326.1">
    <property type="nucleotide sequence ID" value="NZ_PQZW01000016.1"/>
</dbReference>
<dbReference type="Pfam" id="PF13304">
    <property type="entry name" value="AAA_21"/>
    <property type="match status" value="1"/>
</dbReference>
<organism evidence="2 3">
    <name type="scientific">Campylobacter jejuni</name>
    <dbReference type="NCBI Taxonomy" id="197"/>
    <lineage>
        <taxon>Bacteria</taxon>
        <taxon>Pseudomonadati</taxon>
        <taxon>Campylobacterota</taxon>
        <taxon>Epsilonproteobacteria</taxon>
        <taxon>Campylobacterales</taxon>
        <taxon>Campylobacteraceae</taxon>
        <taxon>Campylobacter</taxon>
    </lineage>
</organism>
<evidence type="ECO:0000313" key="3">
    <source>
        <dbReference type="Proteomes" id="UP000421425"/>
    </source>
</evidence>
<dbReference type="GO" id="GO:0000731">
    <property type="term" value="P:DNA synthesis involved in DNA repair"/>
    <property type="evidence" value="ECO:0007669"/>
    <property type="project" value="TreeGrafter"/>
</dbReference>
<reference evidence="2 3" key="1">
    <citation type="submission" date="2019-10" db="EMBL/GenBank/DDBJ databases">
        <authorList>
            <consortium name="PulseNet: The National Subtyping Network for Foodborne Disease Surveillance"/>
            <person name="Tarr C.L."/>
            <person name="Trees E."/>
            <person name="Katz L.S."/>
            <person name="Carleton-Romer H.A."/>
            <person name="Stroika S."/>
            <person name="Kucerova Z."/>
            <person name="Roache K.F."/>
            <person name="Sabol A.L."/>
            <person name="Besser J."/>
            <person name="Gerner-Smidt P."/>
        </authorList>
    </citation>
    <scope>NUCLEOTIDE SEQUENCE [LARGE SCALE GENOMIC DNA]</scope>
    <source>
        <strain evidence="2 3">PNUSAC012091</strain>
    </source>
</reference>
<dbReference type="InterPro" id="IPR003959">
    <property type="entry name" value="ATPase_AAA_core"/>
</dbReference>
<dbReference type="GO" id="GO:0006302">
    <property type="term" value="P:double-strand break repair"/>
    <property type="evidence" value="ECO:0007669"/>
    <property type="project" value="TreeGrafter"/>
</dbReference>
<dbReference type="GO" id="GO:0005524">
    <property type="term" value="F:ATP binding"/>
    <property type="evidence" value="ECO:0007669"/>
    <property type="project" value="InterPro"/>
</dbReference>
<dbReference type="GO" id="GO:0016887">
    <property type="term" value="F:ATP hydrolysis activity"/>
    <property type="evidence" value="ECO:0007669"/>
    <property type="project" value="InterPro"/>
</dbReference>
<comment type="caution">
    <text evidence="2">The sequence shown here is derived from an EMBL/GenBank/DDBJ whole genome shotgun (WGS) entry which is preliminary data.</text>
</comment>
<dbReference type="EMBL" id="AALHBX010000029">
    <property type="protein sequence ID" value="ECZ5738798.1"/>
    <property type="molecule type" value="Genomic_DNA"/>
</dbReference>
<dbReference type="PANTHER" id="PTHR32182">
    <property type="entry name" value="DNA REPLICATION AND REPAIR PROTEIN RECF"/>
    <property type="match status" value="1"/>
</dbReference>
<evidence type="ECO:0000313" key="2">
    <source>
        <dbReference type="EMBL" id="ECZ5738798.1"/>
    </source>
</evidence>
<dbReference type="PANTHER" id="PTHR32182:SF22">
    <property type="entry name" value="ATP-DEPENDENT ENDONUCLEASE, OLD FAMILY-RELATED"/>
    <property type="match status" value="1"/>
</dbReference>
<proteinExistence type="predicted"/>
<name>A0A430X2K0_CAMJU</name>
<dbReference type="InterPro" id="IPR014555">
    <property type="entry name" value="RecF-like"/>
</dbReference>
<accession>A0A430X2K0</accession>
<dbReference type="PIRSF" id="PIRSF029347">
    <property type="entry name" value="RecF"/>
    <property type="match status" value="1"/>
</dbReference>
<dbReference type="AlphaFoldDB" id="A0A430X2K0"/>